<feature type="transmembrane region" description="Helical" evidence="2">
    <location>
        <begin position="55"/>
        <end position="78"/>
    </location>
</feature>
<keyword evidence="2" id="KW-0472">Membrane</keyword>
<evidence type="ECO:0000256" key="2">
    <source>
        <dbReference type="SAM" id="Phobius"/>
    </source>
</evidence>
<gene>
    <name evidence="3" type="ORF">MiSe_56610</name>
</gene>
<keyword evidence="2" id="KW-0812">Transmembrane</keyword>
<evidence type="ECO:0000313" key="3">
    <source>
        <dbReference type="EMBL" id="GET40849.1"/>
    </source>
</evidence>
<dbReference type="InterPro" id="IPR049774">
    <property type="entry name" value="EPS_HpsA-like"/>
</dbReference>
<organism evidence="3 4">
    <name type="scientific">Microseira wollei NIES-4236</name>
    <dbReference type="NCBI Taxonomy" id="2530354"/>
    <lineage>
        <taxon>Bacteria</taxon>
        <taxon>Bacillati</taxon>
        <taxon>Cyanobacteriota</taxon>
        <taxon>Cyanophyceae</taxon>
        <taxon>Oscillatoriophycideae</taxon>
        <taxon>Aerosakkonematales</taxon>
        <taxon>Aerosakkonemataceae</taxon>
        <taxon>Microseira</taxon>
    </lineage>
</organism>
<protein>
    <submittedName>
        <fullName evidence="3">Uncharacterized protein</fullName>
    </submittedName>
</protein>
<keyword evidence="4" id="KW-1185">Reference proteome</keyword>
<dbReference type="EMBL" id="BLAY01000101">
    <property type="protein sequence ID" value="GET40849.1"/>
    <property type="molecule type" value="Genomic_DNA"/>
</dbReference>
<dbReference type="NCBIfam" id="NF038301">
    <property type="entry name" value="EPS_HpsA"/>
    <property type="match status" value="1"/>
</dbReference>
<name>A0AAV3XER7_9CYAN</name>
<feature type="region of interest" description="Disordered" evidence="1">
    <location>
        <begin position="901"/>
        <end position="931"/>
    </location>
</feature>
<sequence>MSKRKQTRAIQKVIYKLFRQLSKLVQTAALGFSNWLMRTFLILGRKKRRPASAKAGFVLPTVTLLLLVVSLVIGAILFRTGSRTNQVIGAREEQVIYNAATPAIERAKAKLEYLFLKDKRFPSGPPSDEMLLSMITNSPDPYGGLTYKLDQNPYKFDDETQINLRLGTNDEKPEPAWSFQIDVDGDGVKETVVYSINLKGREGTNDITTQSYTVDKRAKDQVVRNGPLTTTNISNPVCRAIASGGNTPAVGGPSLAVNENDWTQVGTAKLRKTFQVDAIVLSRQNGVNRTVATLEFQQDRQLDRGNKWGAWFRYDLEIFPGQPFNWNGAMYTAGNMIVGDPNFRAFLISARNSCFYSRDASEIKVNRDIKSTPTPTDPSFQGQFVSGKMGNDGTAGGSFFHVMQDDDSPDTTDGNIRFTDGTDSVSNGTPSKIALDPVRLFTQDISQSREAPQDNIGRTDPGFYRDNAEAGSIGYFNAKKRLMSSSETAPFIDDTYRADDRYGPKPYYDRKGNEIRLDSGSKRNGLNITDPERKRLTNTTLDPLDTEFRNVGLDGYWERRAHVSGLRVIVGERLELGNPFGWVNSALPGVGADNTTRDDAREFDPLYPAANQANLPNADRQRRTLRDNLAAVQGTVVYQATPGTPPTAPTRPIACIATTAHAGTRQTISNSKNFQTAGQTYGLDSNKLPSDFFTGLGTNGWEYSPPPAAANLRGGDWGNALRNLANFAGEYQNPNDSGAFPPTQGTGNRVYPHPYLTMWGNFSNLSRAMYDTNNSIADNSYLESAACTLGMLANNVDKFKNASVPDSTVTNLSDKLKALIVPAGTSTPPNRIEINAFSNLNLRTARVVRNNIEVKTVPVTQLTPDDYIDLLPTTEQPAARLLAMKLQIARDRQWGFATAWRPSATPPSSTPSTAAGNSFDPTPAVGSNPGTANDEIPLAVCPSDPQVISGVTMPTGNEAAQLLCPSQPKFPALYYVFPLNDHDRTGIAASTPLASGSNAEPYLVPPASIPALPAPRDQFRTVTLDTLANDVRPLDIGAWPLPTTGGVSNTDPLADFNITPPGGGNQRVSLIDNALYNGRELMTVRTLDIDLDLLRTNNNSATGDTWLPGSGVVYAFREDAVREDAVSRPAAGGACDNYTAIRSSGCLINADINNPRDPSVANNGISPKAVDFFPDPDRRPHGFRLRNGRRLDRASSKRGLTFISDNPVYIQGDFNFHSRDGNNNNLEEFNQQLNDGWGNFYDRQDLNSDFSRPATDTWRPAEILADAITILSDNFQEGSIDRGILNDSDGGQDRTGISGGRYSFRAMNGPNNPGGISRWVLENGMVIDGSTRTTDPNNGNPFVRFPIKISRNGSPIVCNDAGLTIGAFCPVNQQQEIPLGDFRKPGVPSYVDSINQASPTRVNASLISGIVPSRVNQSYGGFHNFPRFIERWGPGTPLRISGSFLQLNFSSYATAPFELNQWEPNTSDSPTVSGLTPIQYYLAPDRLWGYDVGLQYAPAGPAAQRFLQPPAQRSEFYRELPANDPYICQLRRAGGVDPNAETECPQN</sequence>
<accession>A0AAV3XER7</accession>
<comment type="caution">
    <text evidence="3">The sequence shown here is derived from an EMBL/GenBank/DDBJ whole genome shotgun (WGS) entry which is preliminary data.</text>
</comment>
<feature type="compositionally biased region" description="Basic and acidic residues" evidence="1">
    <location>
        <begin position="503"/>
        <end position="521"/>
    </location>
</feature>
<evidence type="ECO:0000313" key="4">
    <source>
        <dbReference type="Proteomes" id="UP001050975"/>
    </source>
</evidence>
<proteinExistence type="predicted"/>
<evidence type="ECO:0000256" key="1">
    <source>
        <dbReference type="SAM" id="MobiDB-lite"/>
    </source>
</evidence>
<keyword evidence="2" id="KW-1133">Transmembrane helix</keyword>
<reference evidence="3" key="1">
    <citation type="submission" date="2019-10" db="EMBL/GenBank/DDBJ databases">
        <title>Draft genome sequece of Microseira wollei NIES-4236.</title>
        <authorList>
            <person name="Yamaguchi H."/>
            <person name="Suzuki S."/>
            <person name="Kawachi M."/>
        </authorList>
    </citation>
    <scope>NUCLEOTIDE SEQUENCE</scope>
    <source>
        <strain evidence="3">NIES-4236</strain>
    </source>
</reference>
<dbReference type="RefSeq" id="WP_226587019.1">
    <property type="nucleotide sequence ID" value="NZ_BLAY01000101.1"/>
</dbReference>
<dbReference type="Proteomes" id="UP001050975">
    <property type="component" value="Unassembled WGS sequence"/>
</dbReference>
<feature type="region of interest" description="Disordered" evidence="1">
    <location>
        <begin position="503"/>
        <end position="529"/>
    </location>
</feature>